<evidence type="ECO:0000259" key="11">
    <source>
        <dbReference type="Pfam" id="PF00593"/>
    </source>
</evidence>
<name>A0A3E0U7Z2_9GAMM</name>
<dbReference type="InterPro" id="IPR037066">
    <property type="entry name" value="Plug_dom_sf"/>
</dbReference>
<dbReference type="AlphaFoldDB" id="A0A3E0U7Z2"/>
<comment type="subcellular location">
    <subcellularLocation>
        <location evidence="1 8">Cell outer membrane</location>
        <topology evidence="1 8">Multi-pass membrane protein</topology>
    </subcellularLocation>
</comment>
<dbReference type="GO" id="GO:0009279">
    <property type="term" value="C:cell outer membrane"/>
    <property type="evidence" value="ECO:0007669"/>
    <property type="project" value="UniProtKB-SubCell"/>
</dbReference>
<keyword evidence="3 8" id="KW-1134">Transmembrane beta strand</keyword>
<evidence type="ECO:0000313" key="13">
    <source>
        <dbReference type="EMBL" id="REL32022.1"/>
    </source>
</evidence>
<dbReference type="RefSeq" id="WP_116017308.1">
    <property type="nucleotide sequence ID" value="NZ_QUOT01000001.1"/>
</dbReference>
<evidence type="ECO:0000313" key="14">
    <source>
        <dbReference type="Proteomes" id="UP000256899"/>
    </source>
</evidence>
<dbReference type="Pfam" id="PF00593">
    <property type="entry name" value="TonB_dep_Rec_b-barrel"/>
    <property type="match status" value="1"/>
</dbReference>
<evidence type="ECO:0000256" key="2">
    <source>
        <dbReference type="ARBA" id="ARBA00022448"/>
    </source>
</evidence>
<dbReference type="SUPFAM" id="SSF56935">
    <property type="entry name" value="Porins"/>
    <property type="match status" value="1"/>
</dbReference>
<keyword evidence="6 8" id="KW-0472">Membrane</keyword>
<evidence type="ECO:0000256" key="8">
    <source>
        <dbReference type="PROSITE-ProRule" id="PRU01360"/>
    </source>
</evidence>
<keyword evidence="13" id="KW-0675">Receptor</keyword>
<feature type="signal peptide" evidence="10">
    <location>
        <begin position="1"/>
        <end position="25"/>
    </location>
</feature>
<gene>
    <name evidence="13" type="ORF">DXX94_15590</name>
</gene>
<keyword evidence="4 8" id="KW-0812">Transmembrane</keyword>
<keyword evidence="2 8" id="KW-0813">Transport</keyword>
<evidence type="ECO:0000256" key="3">
    <source>
        <dbReference type="ARBA" id="ARBA00022452"/>
    </source>
</evidence>
<evidence type="ECO:0000259" key="12">
    <source>
        <dbReference type="Pfam" id="PF07715"/>
    </source>
</evidence>
<dbReference type="InterPro" id="IPR012910">
    <property type="entry name" value="Plug_dom"/>
</dbReference>
<dbReference type="InterPro" id="IPR000531">
    <property type="entry name" value="Beta-barrel_TonB"/>
</dbReference>
<sequence>MSTTFRAGALALAVGAALGTAPAYAFDDDAAVEEVEKIVVVGSRAAPRSIADSAVPVDIVGGDELGKSASSDMLDQLVSSVPSFNVRAQPISDAATLIRPVNLRGLSSDSTLVLVNGKRRHRASVIAFQGGGVNDGAQGPDISVIPSVALKQVEVLRDGAAAQYGSDAIAGVMNFVLKDDADGGSLSIKRGEFYEGDGATTTIDGNIGMPFTDDGSVNLSFQYKQADATSRSVQRADAQGIFDAGNTAIQNPAQIWGNPEIDDDITLFGNVKLDLGDDKEFYLFGNYAERDVTGGFYYRNPHNRGNVYSIDGGQTLLVGDVGFATDGVPTCTLSNAYAEAFLGGDGSSSSVSANVGNVLNTQAYQDLVADPNCFSMNQIFEGGYTPQFGGNITDTSLTAGVKGDIQSGFLEGWYFDLSGSVGRNESDFFLKNTLNPSLGLATPVDFDTGKYIQLEKTFNFDLVKGVDIGLEEPLNVATGIEFREESFEIIAGEEASWVAGPYAEQGFNIGSHGFAGFSPAAAGRNDRRNWAAYVDLEAYLTDDFMVGGALRWEDFNTFGSTTNYKLTAQYSLTEEVSLRASTSTGFRAPTVGQANVVNTATSLVNGELIQSFLAPPTDPLSSFYGGRELDPEESESYAAGLVYSSGDFFLTIDAYSIEVTDRLAQSSQIDVLPEDYDELRARGVQNPELISAVTFFANDFDTTTRGVDIVANYSMSLMGGDTQFALAYNFNETEVDEFNPETVSEGKVRRLEEGMPDHRATFTVSQSWDEVAAFVRLNYFGEYYAVHADDTSDLFSETADAAVTVDVEASYFINDMFTVSVGASNIFDQEAEELQNGVPEILGAQYYESGPFDYNGGFYYAKLTYNF</sequence>
<dbReference type="PANTHER" id="PTHR47234:SF3">
    <property type="entry name" value="SECRETIN_TONB SHORT N-TERMINAL DOMAIN-CONTAINING PROTEIN"/>
    <property type="match status" value="1"/>
</dbReference>
<keyword evidence="5 9" id="KW-0798">TonB box</keyword>
<dbReference type="Pfam" id="PF07715">
    <property type="entry name" value="Plug"/>
    <property type="match status" value="1"/>
</dbReference>
<evidence type="ECO:0000256" key="5">
    <source>
        <dbReference type="ARBA" id="ARBA00023077"/>
    </source>
</evidence>
<dbReference type="InterPro" id="IPR036942">
    <property type="entry name" value="Beta-barrel_TonB_sf"/>
</dbReference>
<accession>A0A3E0U7Z2</accession>
<dbReference type="EMBL" id="QUOT01000001">
    <property type="protein sequence ID" value="REL32022.1"/>
    <property type="molecule type" value="Genomic_DNA"/>
</dbReference>
<evidence type="ECO:0000256" key="1">
    <source>
        <dbReference type="ARBA" id="ARBA00004571"/>
    </source>
</evidence>
<evidence type="ECO:0000256" key="7">
    <source>
        <dbReference type="ARBA" id="ARBA00023237"/>
    </source>
</evidence>
<comment type="caution">
    <text evidence="13">The sequence shown here is derived from an EMBL/GenBank/DDBJ whole genome shotgun (WGS) entry which is preliminary data.</text>
</comment>
<proteinExistence type="inferred from homology"/>
<organism evidence="13 14">
    <name type="scientific">Thalassotalea euphylliae</name>
    <dbReference type="NCBI Taxonomy" id="1655234"/>
    <lineage>
        <taxon>Bacteria</taxon>
        <taxon>Pseudomonadati</taxon>
        <taxon>Pseudomonadota</taxon>
        <taxon>Gammaproteobacteria</taxon>
        <taxon>Alteromonadales</taxon>
        <taxon>Colwelliaceae</taxon>
        <taxon>Thalassotalea</taxon>
    </lineage>
</organism>
<dbReference type="Gene3D" id="2.40.170.20">
    <property type="entry name" value="TonB-dependent receptor, beta-barrel domain"/>
    <property type="match status" value="1"/>
</dbReference>
<feature type="domain" description="TonB-dependent receptor plug" evidence="12">
    <location>
        <begin position="51"/>
        <end position="172"/>
    </location>
</feature>
<reference evidence="14" key="1">
    <citation type="submission" date="2018-08" db="EMBL/GenBank/DDBJ databases">
        <title>Thalassotalea euphylliae genome.</title>
        <authorList>
            <person name="Summers S."/>
            <person name="Rice S.A."/>
            <person name="Freckelton M.L."/>
            <person name="Nedved B.T."/>
            <person name="Hadfield M.G."/>
        </authorList>
    </citation>
    <scope>NUCLEOTIDE SEQUENCE [LARGE SCALE GENOMIC DNA]</scope>
    <source>
        <strain evidence="14">H3</strain>
    </source>
</reference>
<evidence type="ECO:0000256" key="10">
    <source>
        <dbReference type="SAM" id="SignalP"/>
    </source>
</evidence>
<dbReference type="PANTHER" id="PTHR47234">
    <property type="match status" value="1"/>
</dbReference>
<feature type="chain" id="PRO_5017784415" evidence="10">
    <location>
        <begin position="26"/>
        <end position="867"/>
    </location>
</feature>
<feature type="domain" description="TonB-dependent receptor-like beta-barrel" evidence="11">
    <location>
        <begin position="371"/>
        <end position="826"/>
    </location>
</feature>
<comment type="similarity">
    <text evidence="8 9">Belongs to the TonB-dependent receptor family.</text>
</comment>
<dbReference type="InterPro" id="IPR039426">
    <property type="entry name" value="TonB-dep_rcpt-like"/>
</dbReference>
<keyword evidence="7 8" id="KW-0998">Cell outer membrane</keyword>
<keyword evidence="10" id="KW-0732">Signal</keyword>
<evidence type="ECO:0000256" key="9">
    <source>
        <dbReference type="RuleBase" id="RU003357"/>
    </source>
</evidence>
<evidence type="ECO:0000256" key="6">
    <source>
        <dbReference type="ARBA" id="ARBA00023136"/>
    </source>
</evidence>
<dbReference type="Proteomes" id="UP000256899">
    <property type="component" value="Unassembled WGS sequence"/>
</dbReference>
<dbReference type="PROSITE" id="PS52016">
    <property type="entry name" value="TONB_DEPENDENT_REC_3"/>
    <property type="match status" value="1"/>
</dbReference>
<keyword evidence="14" id="KW-1185">Reference proteome</keyword>
<protein>
    <submittedName>
        <fullName evidence="13">TonB-dependent receptor</fullName>
    </submittedName>
</protein>
<dbReference type="Gene3D" id="2.170.130.10">
    <property type="entry name" value="TonB-dependent receptor, plug domain"/>
    <property type="match status" value="1"/>
</dbReference>
<evidence type="ECO:0000256" key="4">
    <source>
        <dbReference type="ARBA" id="ARBA00022692"/>
    </source>
</evidence>